<feature type="binding site" evidence="7">
    <location>
        <position position="12"/>
    </location>
    <ligand>
        <name>a divalent metal cation</name>
        <dbReference type="ChEBI" id="CHEBI:60240"/>
    </ligand>
</feature>
<comment type="cofactor">
    <cofactor evidence="7">
        <name>a divalent metal cation</name>
        <dbReference type="ChEBI" id="CHEBI:60240"/>
    </cofactor>
    <text evidence="7">Binds 1 divalent metal cation per subunit.</text>
</comment>
<keyword evidence="3 7" id="KW-0963">Cytoplasm</keyword>
<sequence length="263" mass="27590">MSTPLRILITNDDGIDAPGIRILHEIALRISSEVWLVAPDGNQSGAGHRISFGRELRIDERGPRQFAIHGGSPADCVIAGATKLMGGAPPDVVLSGINNGQNLGDIINCSGTAAGAREGALQGALGIALSQGVNYEQSREVVWDAAVAHGEAAIRAIIATAAARPGLSAQAYFNVNFPPCAPDKVQGMRLVPAQRFARSPMRYYQSDNPGHFFVAIPETPKPLDPASDFEMLHKGRAVTVTPVLLQVTDFGLVSALDGALGAL</sequence>
<dbReference type="GO" id="GO:0004309">
    <property type="term" value="F:exopolyphosphatase activity"/>
    <property type="evidence" value="ECO:0007669"/>
    <property type="project" value="TreeGrafter"/>
</dbReference>
<dbReference type="GO" id="GO:0008254">
    <property type="term" value="F:3'-nucleotidase activity"/>
    <property type="evidence" value="ECO:0007669"/>
    <property type="project" value="TreeGrafter"/>
</dbReference>
<keyword evidence="5 7" id="KW-0547">Nucleotide-binding</keyword>
<feature type="binding site" evidence="7">
    <location>
        <position position="44"/>
    </location>
    <ligand>
        <name>a divalent metal cation</name>
        <dbReference type="ChEBI" id="CHEBI:60240"/>
    </ligand>
</feature>
<comment type="catalytic activity">
    <reaction evidence="1 7">
        <text>a ribonucleoside 5'-phosphate + H2O = a ribonucleoside + phosphate</text>
        <dbReference type="Rhea" id="RHEA:12484"/>
        <dbReference type="ChEBI" id="CHEBI:15377"/>
        <dbReference type="ChEBI" id="CHEBI:18254"/>
        <dbReference type="ChEBI" id="CHEBI:43474"/>
        <dbReference type="ChEBI" id="CHEBI:58043"/>
        <dbReference type="EC" id="3.1.3.5"/>
    </reaction>
</comment>
<dbReference type="Proteomes" id="UP000183447">
    <property type="component" value="Unassembled WGS sequence"/>
</dbReference>
<evidence type="ECO:0000313" key="9">
    <source>
        <dbReference type="EMBL" id="SFZ82360.1"/>
    </source>
</evidence>
<dbReference type="GO" id="GO:0005737">
    <property type="term" value="C:cytoplasm"/>
    <property type="evidence" value="ECO:0007669"/>
    <property type="project" value="UniProtKB-SubCell"/>
</dbReference>
<dbReference type="STRING" id="665118.SAMN02983003_1033"/>
<evidence type="ECO:0000256" key="1">
    <source>
        <dbReference type="ARBA" id="ARBA00000815"/>
    </source>
</evidence>
<dbReference type="PANTHER" id="PTHR30457:SF12">
    <property type="entry name" value="5'_3'-NUCLEOTIDASE SURE"/>
    <property type="match status" value="1"/>
</dbReference>
<evidence type="ECO:0000256" key="4">
    <source>
        <dbReference type="ARBA" id="ARBA00022723"/>
    </source>
</evidence>
<dbReference type="GO" id="GO:0000166">
    <property type="term" value="F:nucleotide binding"/>
    <property type="evidence" value="ECO:0007669"/>
    <property type="project" value="UniProtKB-KW"/>
</dbReference>
<dbReference type="AlphaFoldDB" id="A0A1K2HUY6"/>
<dbReference type="RefSeq" id="WP_084603254.1">
    <property type="nucleotide sequence ID" value="NZ_FPKU01000001.1"/>
</dbReference>
<dbReference type="EMBL" id="FPKU01000001">
    <property type="protein sequence ID" value="SFZ82360.1"/>
    <property type="molecule type" value="Genomic_DNA"/>
</dbReference>
<evidence type="ECO:0000256" key="6">
    <source>
        <dbReference type="ARBA" id="ARBA00022801"/>
    </source>
</evidence>
<dbReference type="EC" id="3.1.3.5" evidence="7"/>
<dbReference type="InterPro" id="IPR036523">
    <property type="entry name" value="SurE-like_sf"/>
</dbReference>
<organism evidence="9 10">
    <name type="scientific">Devosia enhydra</name>
    <dbReference type="NCBI Taxonomy" id="665118"/>
    <lineage>
        <taxon>Bacteria</taxon>
        <taxon>Pseudomonadati</taxon>
        <taxon>Pseudomonadota</taxon>
        <taxon>Alphaproteobacteria</taxon>
        <taxon>Hyphomicrobiales</taxon>
        <taxon>Devosiaceae</taxon>
        <taxon>Devosia</taxon>
    </lineage>
</organism>
<dbReference type="InterPro" id="IPR030048">
    <property type="entry name" value="SurE"/>
</dbReference>
<keyword evidence="4 7" id="KW-0479">Metal-binding</keyword>
<evidence type="ECO:0000256" key="7">
    <source>
        <dbReference type="HAMAP-Rule" id="MF_00060"/>
    </source>
</evidence>
<dbReference type="GO" id="GO:0008253">
    <property type="term" value="F:5'-nucleotidase activity"/>
    <property type="evidence" value="ECO:0007669"/>
    <property type="project" value="UniProtKB-UniRule"/>
</dbReference>
<evidence type="ECO:0000313" key="10">
    <source>
        <dbReference type="Proteomes" id="UP000183447"/>
    </source>
</evidence>
<dbReference type="NCBIfam" id="TIGR00087">
    <property type="entry name" value="surE"/>
    <property type="match status" value="1"/>
</dbReference>
<comment type="function">
    <text evidence="7">Nucleotidase that shows phosphatase activity on nucleoside 5'-monophosphates.</text>
</comment>
<comment type="similarity">
    <text evidence="2 7">Belongs to the SurE nucleotidase family.</text>
</comment>
<dbReference type="SUPFAM" id="SSF64167">
    <property type="entry name" value="SurE-like"/>
    <property type="match status" value="1"/>
</dbReference>
<feature type="binding site" evidence="7">
    <location>
        <position position="13"/>
    </location>
    <ligand>
        <name>a divalent metal cation</name>
        <dbReference type="ChEBI" id="CHEBI:60240"/>
    </ligand>
</feature>
<keyword evidence="10" id="KW-1185">Reference proteome</keyword>
<accession>A0A1K2HUY6</accession>
<comment type="subcellular location">
    <subcellularLocation>
        <location evidence="7">Cytoplasm</location>
    </subcellularLocation>
</comment>
<dbReference type="HAMAP" id="MF_00060">
    <property type="entry name" value="SurE"/>
    <property type="match status" value="1"/>
</dbReference>
<name>A0A1K2HUY6_9HYPH</name>
<dbReference type="Pfam" id="PF01975">
    <property type="entry name" value="SurE"/>
    <property type="match status" value="1"/>
</dbReference>
<reference evidence="9 10" key="1">
    <citation type="submission" date="2016-11" db="EMBL/GenBank/DDBJ databases">
        <authorList>
            <person name="Jaros S."/>
            <person name="Januszkiewicz K."/>
            <person name="Wedrychowicz H."/>
        </authorList>
    </citation>
    <scope>NUCLEOTIDE SEQUENCE [LARGE SCALE GENOMIC DNA]</scope>
    <source>
        <strain evidence="9 10">ATCC 23634</strain>
    </source>
</reference>
<dbReference type="Gene3D" id="3.40.1210.10">
    <property type="entry name" value="Survival protein SurE-like phosphatase/nucleotidase"/>
    <property type="match status" value="1"/>
</dbReference>
<dbReference type="InterPro" id="IPR002828">
    <property type="entry name" value="SurE-like_Pase/nucleotidase"/>
</dbReference>
<dbReference type="PANTHER" id="PTHR30457">
    <property type="entry name" value="5'-NUCLEOTIDASE SURE"/>
    <property type="match status" value="1"/>
</dbReference>
<evidence type="ECO:0000256" key="2">
    <source>
        <dbReference type="ARBA" id="ARBA00011062"/>
    </source>
</evidence>
<dbReference type="OrthoDB" id="9780815at2"/>
<gene>
    <name evidence="7" type="primary">surE</name>
    <name evidence="9" type="ORF">SAMN02983003_1033</name>
</gene>
<evidence type="ECO:0000256" key="3">
    <source>
        <dbReference type="ARBA" id="ARBA00022490"/>
    </source>
</evidence>
<feature type="binding site" evidence="7">
    <location>
        <position position="98"/>
    </location>
    <ligand>
        <name>a divalent metal cation</name>
        <dbReference type="ChEBI" id="CHEBI:60240"/>
    </ligand>
</feature>
<feature type="domain" description="Survival protein SurE-like phosphatase/nucleotidase" evidence="8">
    <location>
        <begin position="7"/>
        <end position="193"/>
    </location>
</feature>
<evidence type="ECO:0000256" key="5">
    <source>
        <dbReference type="ARBA" id="ARBA00022741"/>
    </source>
</evidence>
<proteinExistence type="inferred from homology"/>
<dbReference type="GO" id="GO:0046872">
    <property type="term" value="F:metal ion binding"/>
    <property type="evidence" value="ECO:0007669"/>
    <property type="project" value="UniProtKB-UniRule"/>
</dbReference>
<protein>
    <recommendedName>
        <fullName evidence="7">5'-nucleotidase SurE</fullName>
        <ecNumber evidence="7">3.1.3.5</ecNumber>
    </recommendedName>
    <alternativeName>
        <fullName evidence="7">Nucleoside 5'-monophosphate phosphohydrolase</fullName>
    </alternativeName>
</protein>
<evidence type="ECO:0000259" key="8">
    <source>
        <dbReference type="Pfam" id="PF01975"/>
    </source>
</evidence>
<keyword evidence="6 7" id="KW-0378">Hydrolase</keyword>